<evidence type="ECO:0000256" key="10">
    <source>
        <dbReference type="SAM" id="Phobius"/>
    </source>
</evidence>
<evidence type="ECO:0000313" key="13">
    <source>
        <dbReference type="EMBL" id="OLO05556.1"/>
    </source>
</evidence>
<keyword evidence="14" id="KW-1185">Reference proteome</keyword>
<dbReference type="GO" id="GO:0004252">
    <property type="term" value="F:serine-type endopeptidase activity"/>
    <property type="evidence" value="ECO:0007669"/>
    <property type="project" value="InterPro"/>
</dbReference>
<dbReference type="InterPro" id="IPR047272">
    <property type="entry name" value="S49_SppA_C"/>
</dbReference>
<dbReference type="Pfam" id="PF08496">
    <property type="entry name" value="Peptidase_S49_N"/>
    <property type="match status" value="1"/>
</dbReference>
<keyword evidence="3" id="KW-1003">Cell membrane</keyword>
<dbReference type="EMBL" id="MSDO01000003">
    <property type="protein sequence ID" value="OLO05556.1"/>
    <property type="molecule type" value="Genomic_DNA"/>
</dbReference>
<evidence type="ECO:0000256" key="8">
    <source>
        <dbReference type="ARBA" id="ARBA00022989"/>
    </source>
</evidence>
<accession>A0A1Q8SVV4</accession>
<dbReference type="RefSeq" id="WP_075568777.1">
    <property type="nucleotide sequence ID" value="NZ_MSDO01000003.1"/>
</dbReference>
<keyword evidence="5 10" id="KW-0812">Transmembrane</keyword>
<evidence type="ECO:0000256" key="1">
    <source>
        <dbReference type="ARBA" id="ARBA00004236"/>
    </source>
</evidence>
<dbReference type="STRING" id="404433.BTW07_03530"/>
<dbReference type="Gene3D" id="6.20.330.10">
    <property type="match status" value="1"/>
</dbReference>
<dbReference type="CDD" id="cd07023">
    <property type="entry name" value="S49_Sppa_N_C"/>
    <property type="match status" value="1"/>
</dbReference>
<dbReference type="Gene3D" id="3.90.226.10">
    <property type="entry name" value="2-enoyl-CoA Hydratase, Chain A, domain 1"/>
    <property type="match status" value="1"/>
</dbReference>
<keyword evidence="4 13" id="KW-0645">Protease</keyword>
<name>A0A1Q8SVV4_9GAMM</name>
<feature type="domain" description="Peptidase S49 N-terminal proteobacteria" evidence="12">
    <location>
        <begin position="3"/>
        <end position="151"/>
    </location>
</feature>
<comment type="caution">
    <text evidence="13">The sequence shown here is derived from an EMBL/GenBank/DDBJ whole genome shotgun (WGS) entry which is preliminary data.</text>
</comment>
<evidence type="ECO:0000259" key="11">
    <source>
        <dbReference type="Pfam" id="PF01343"/>
    </source>
</evidence>
<evidence type="ECO:0000313" key="14">
    <source>
        <dbReference type="Proteomes" id="UP000186878"/>
    </source>
</evidence>
<dbReference type="OrthoDB" id="5614232at2"/>
<dbReference type="SUPFAM" id="SSF52096">
    <property type="entry name" value="ClpP/crotonase"/>
    <property type="match status" value="1"/>
</dbReference>
<dbReference type="InterPro" id="IPR029045">
    <property type="entry name" value="ClpP/crotonase-like_dom_sf"/>
</dbReference>
<evidence type="ECO:0000256" key="5">
    <source>
        <dbReference type="ARBA" id="ARBA00022692"/>
    </source>
</evidence>
<evidence type="ECO:0000256" key="4">
    <source>
        <dbReference type="ARBA" id="ARBA00022670"/>
    </source>
</evidence>
<keyword evidence="6" id="KW-0378">Hydrolase</keyword>
<dbReference type="GO" id="GO:0005886">
    <property type="term" value="C:plasma membrane"/>
    <property type="evidence" value="ECO:0007669"/>
    <property type="project" value="UniProtKB-SubCell"/>
</dbReference>
<evidence type="ECO:0000256" key="9">
    <source>
        <dbReference type="ARBA" id="ARBA00023136"/>
    </source>
</evidence>
<dbReference type="NCBIfam" id="NF008745">
    <property type="entry name" value="PRK11778.1"/>
    <property type="match status" value="1"/>
</dbReference>
<dbReference type="GO" id="GO:0006508">
    <property type="term" value="P:proteolysis"/>
    <property type="evidence" value="ECO:0007669"/>
    <property type="project" value="UniProtKB-KW"/>
</dbReference>
<comment type="similarity">
    <text evidence="2">Belongs to the peptidase S49 family.</text>
</comment>
<dbReference type="InterPro" id="IPR002142">
    <property type="entry name" value="Peptidase_S49"/>
</dbReference>
<dbReference type="PANTHER" id="PTHR42987">
    <property type="entry name" value="PEPTIDASE S49"/>
    <property type="match status" value="1"/>
</dbReference>
<sequence length="346" mass="38178">MIEWLADYGLFLAKTATLVIAIGVILMLIARGRHKGQGGGGATLKVVELDERFQRRQRQLRLAAVPKAGRRRFAKQLRKSAKLATKRDAERDAERVWVLDFDGDLKASGTPALAELISLLLEEIQRGDEIVLRLQSGGGLVHSYGFAAAQLDRLRDAGARLTVCVDKVAASGGYMMACCASHLIAAPFAVIGSIGVVAQIPNVHRLLKKHDVDVELLTAGRYKRTLTVLGENSEEGRAKFLEDLESTHDLFKRYVAERRPALDVDKVATGEIWYGSEALEAGLIDAVGTSDAYLLEKQRHQARVLNVSLASRSGLMGKLSKSMESGLERSIDRLLQRVEDLRWQRR</sequence>
<reference evidence="13 14" key="1">
    <citation type="submission" date="2016-12" db="EMBL/GenBank/DDBJ databases">
        <title>Draft genome sequences of strains Salinicola socius SMB35, Salinicola sp. MH3R3-1 and Chromohalobacter sp. SMB17 from the Verkhnekamsk potash mining region of Russia.</title>
        <authorList>
            <person name="Mavrodi D.V."/>
            <person name="Olsson B.E."/>
            <person name="Korsakova E.S."/>
            <person name="Pyankova A."/>
            <person name="Mavrodi O.V."/>
            <person name="Plotnikova E.G."/>
        </authorList>
    </citation>
    <scope>NUCLEOTIDE SEQUENCE [LARGE SCALE GENOMIC DNA]</scope>
    <source>
        <strain evidence="13 14">SMB35</strain>
    </source>
</reference>
<keyword evidence="9 10" id="KW-0472">Membrane</keyword>
<proteinExistence type="inferred from homology"/>
<dbReference type="PANTHER" id="PTHR42987:SF4">
    <property type="entry name" value="PROTEASE SOHB-RELATED"/>
    <property type="match status" value="1"/>
</dbReference>
<feature type="transmembrane region" description="Helical" evidence="10">
    <location>
        <begin position="12"/>
        <end position="30"/>
    </location>
</feature>
<dbReference type="Proteomes" id="UP000186878">
    <property type="component" value="Unassembled WGS sequence"/>
</dbReference>
<gene>
    <name evidence="13" type="ORF">BTW07_03530</name>
</gene>
<organism evidence="13 14">
    <name type="scientific">Salinicola socius</name>
    <dbReference type="NCBI Taxonomy" id="404433"/>
    <lineage>
        <taxon>Bacteria</taxon>
        <taxon>Pseudomonadati</taxon>
        <taxon>Pseudomonadota</taxon>
        <taxon>Gammaproteobacteria</taxon>
        <taxon>Oceanospirillales</taxon>
        <taxon>Halomonadaceae</taxon>
        <taxon>Salinicola</taxon>
    </lineage>
</organism>
<protein>
    <submittedName>
        <fullName evidence="13">Protease SohB</fullName>
    </submittedName>
</protein>
<dbReference type="Pfam" id="PF01343">
    <property type="entry name" value="Peptidase_S49"/>
    <property type="match status" value="1"/>
</dbReference>
<evidence type="ECO:0000256" key="2">
    <source>
        <dbReference type="ARBA" id="ARBA00008683"/>
    </source>
</evidence>
<evidence type="ECO:0000256" key="6">
    <source>
        <dbReference type="ARBA" id="ARBA00022801"/>
    </source>
</evidence>
<evidence type="ECO:0000256" key="3">
    <source>
        <dbReference type="ARBA" id="ARBA00022475"/>
    </source>
</evidence>
<keyword evidence="8 10" id="KW-1133">Transmembrane helix</keyword>
<dbReference type="InterPro" id="IPR013703">
    <property type="entry name" value="Peptidase_S49_N_proteobac"/>
</dbReference>
<evidence type="ECO:0000256" key="7">
    <source>
        <dbReference type="ARBA" id="ARBA00022825"/>
    </source>
</evidence>
<feature type="domain" description="Peptidase S49" evidence="11">
    <location>
        <begin position="154"/>
        <end position="298"/>
    </location>
</feature>
<comment type="subcellular location">
    <subcellularLocation>
        <location evidence="1">Cell membrane</location>
    </subcellularLocation>
</comment>
<evidence type="ECO:0000259" key="12">
    <source>
        <dbReference type="Pfam" id="PF08496"/>
    </source>
</evidence>
<dbReference type="AlphaFoldDB" id="A0A1Q8SVV4"/>
<keyword evidence="7" id="KW-0720">Serine protease</keyword>